<evidence type="ECO:0000313" key="1">
    <source>
        <dbReference type="EMBL" id="EOY24937.1"/>
    </source>
</evidence>
<dbReference type="AlphaFoldDB" id="A0A061G6W8"/>
<dbReference type="Gramene" id="EOY24937">
    <property type="protein sequence ID" value="EOY24937"/>
    <property type="gene ID" value="TCM_016401"/>
</dbReference>
<dbReference type="EMBL" id="CM001881">
    <property type="protein sequence ID" value="EOY24937.1"/>
    <property type="molecule type" value="Genomic_DNA"/>
</dbReference>
<keyword evidence="2" id="KW-1185">Reference proteome</keyword>
<reference evidence="1 2" key="1">
    <citation type="journal article" date="2013" name="Genome Biol.">
        <title>The genome sequence of the most widely cultivated cacao type and its use to identify candidate genes regulating pod color.</title>
        <authorList>
            <person name="Motamayor J.C."/>
            <person name="Mockaitis K."/>
            <person name="Schmutz J."/>
            <person name="Haiminen N."/>
            <person name="Iii D.L."/>
            <person name="Cornejo O."/>
            <person name="Findley S.D."/>
            <person name="Zheng P."/>
            <person name="Utro F."/>
            <person name="Royaert S."/>
            <person name="Saski C."/>
            <person name="Jenkins J."/>
            <person name="Podicheti R."/>
            <person name="Zhao M."/>
            <person name="Scheffler B.E."/>
            <person name="Stack J.C."/>
            <person name="Feltus F.A."/>
            <person name="Mustiga G.M."/>
            <person name="Amores F."/>
            <person name="Phillips W."/>
            <person name="Marelli J.P."/>
            <person name="May G.D."/>
            <person name="Shapiro H."/>
            <person name="Ma J."/>
            <person name="Bustamante C.D."/>
            <person name="Schnell R.J."/>
            <person name="Main D."/>
            <person name="Gilbert D."/>
            <person name="Parida L."/>
            <person name="Kuhn D.N."/>
        </authorList>
    </citation>
    <scope>NUCLEOTIDE SEQUENCE [LARGE SCALE GENOMIC DNA]</scope>
    <source>
        <strain evidence="2">cv. Matina 1-6</strain>
    </source>
</reference>
<sequence>MILKILSDSWAAAIELDESQYLERWVENILSICGKCPLLEPEPLYNILILLQHQQLTSESTLTIELSSQSFSKGKEHLIDNIHEQKLICRLAMLLLYLLNVKFIYDFSSE</sequence>
<proteinExistence type="predicted"/>
<dbReference type="HOGENOM" id="CLU_2175640_0_0_1"/>
<name>A0A061G6W8_THECC</name>
<protein>
    <submittedName>
        <fullName evidence="1">Uncharacterized protein</fullName>
    </submittedName>
</protein>
<accession>A0A061G6W8</accession>
<dbReference type="InParanoid" id="A0A061G6W8"/>
<gene>
    <name evidence="1" type="ORF">TCM_016401</name>
</gene>
<evidence type="ECO:0000313" key="2">
    <source>
        <dbReference type="Proteomes" id="UP000026915"/>
    </source>
</evidence>
<organism evidence="1 2">
    <name type="scientific">Theobroma cacao</name>
    <name type="common">Cacao</name>
    <name type="synonym">Cocoa</name>
    <dbReference type="NCBI Taxonomy" id="3641"/>
    <lineage>
        <taxon>Eukaryota</taxon>
        <taxon>Viridiplantae</taxon>
        <taxon>Streptophyta</taxon>
        <taxon>Embryophyta</taxon>
        <taxon>Tracheophyta</taxon>
        <taxon>Spermatophyta</taxon>
        <taxon>Magnoliopsida</taxon>
        <taxon>eudicotyledons</taxon>
        <taxon>Gunneridae</taxon>
        <taxon>Pentapetalae</taxon>
        <taxon>rosids</taxon>
        <taxon>malvids</taxon>
        <taxon>Malvales</taxon>
        <taxon>Malvaceae</taxon>
        <taxon>Byttnerioideae</taxon>
        <taxon>Theobroma</taxon>
    </lineage>
</organism>
<dbReference type="Proteomes" id="UP000026915">
    <property type="component" value="Chromosome 3"/>
</dbReference>